<dbReference type="InterPro" id="IPR029058">
    <property type="entry name" value="AB_hydrolase_fold"/>
</dbReference>
<dbReference type="GO" id="GO:0016787">
    <property type="term" value="F:hydrolase activity"/>
    <property type="evidence" value="ECO:0007669"/>
    <property type="project" value="UniProtKB-KW"/>
</dbReference>
<protein>
    <submittedName>
        <fullName evidence="1">Serine hydrolase family protein</fullName>
    </submittedName>
</protein>
<organism evidence="1 2">
    <name type="scientific">Ramlibacter aurantiacus</name>
    <dbReference type="NCBI Taxonomy" id="2801330"/>
    <lineage>
        <taxon>Bacteria</taxon>
        <taxon>Pseudomonadati</taxon>
        <taxon>Pseudomonadota</taxon>
        <taxon>Betaproteobacteria</taxon>
        <taxon>Burkholderiales</taxon>
        <taxon>Comamonadaceae</taxon>
        <taxon>Ramlibacter</taxon>
    </lineage>
</organism>
<keyword evidence="1" id="KW-0378">Hydrolase</keyword>
<evidence type="ECO:0000313" key="2">
    <source>
        <dbReference type="Proteomes" id="UP000613011"/>
    </source>
</evidence>
<accession>A0A936ZRP0</accession>
<dbReference type="InterPro" id="IPR010662">
    <property type="entry name" value="RBBP9/YdeN"/>
</dbReference>
<name>A0A936ZRP0_9BURK</name>
<dbReference type="Proteomes" id="UP000613011">
    <property type="component" value="Unassembled WGS sequence"/>
</dbReference>
<reference evidence="1" key="1">
    <citation type="submission" date="2021-01" db="EMBL/GenBank/DDBJ databases">
        <title>Ramlibacter sp. strain AW1 16S ribosomal RNA gene Genome sequencing and assembly.</title>
        <authorList>
            <person name="Kang M."/>
        </authorList>
    </citation>
    <scope>NUCLEOTIDE SEQUENCE</scope>
    <source>
        <strain evidence="1">AW1</strain>
    </source>
</reference>
<evidence type="ECO:0000313" key="1">
    <source>
        <dbReference type="EMBL" id="MBL0421301.1"/>
    </source>
</evidence>
<dbReference type="EMBL" id="JAEQNA010000004">
    <property type="protein sequence ID" value="MBL0421301.1"/>
    <property type="molecule type" value="Genomic_DNA"/>
</dbReference>
<dbReference type="Pfam" id="PF06821">
    <property type="entry name" value="Ser_hydrolase"/>
    <property type="match status" value="1"/>
</dbReference>
<gene>
    <name evidence="1" type="ORF">JI739_13155</name>
</gene>
<keyword evidence="2" id="KW-1185">Reference proteome</keyword>
<dbReference type="RefSeq" id="WP_201684370.1">
    <property type="nucleotide sequence ID" value="NZ_JAEQNA010000004.1"/>
</dbReference>
<sequence length="175" mass="19084">MDAADVLLLPGWHGSGPQHWQTLWERQHGYRRVEQHDWEQPLRGDWVARLQDVVLSRPGPLVLVAHSLACLLVAAWAAASRETLRVRAALLVAPPDPAQLPLHGWSRLSPGPLPFRSLTVASRNDPFCQPGRARMLAAGWGSGFVEAGDAGHLNADSSLGSWPEGHALLQALLKD</sequence>
<comment type="caution">
    <text evidence="1">The sequence shown here is derived from an EMBL/GenBank/DDBJ whole genome shotgun (WGS) entry which is preliminary data.</text>
</comment>
<proteinExistence type="predicted"/>
<dbReference type="Gene3D" id="3.40.50.1820">
    <property type="entry name" value="alpha/beta hydrolase"/>
    <property type="match status" value="1"/>
</dbReference>
<dbReference type="SUPFAM" id="SSF53474">
    <property type="entry name" value="alpha/beta-Hydrolases"/>
    <property type="match status" value="1"/>
</dbReference>
<dbReference type="AlphaFoldDB" id="A0A936ZRP0"/>